<gene>
    <name evidence="2" type="ORF">HAL01_14500</name>
</gene>
<dbReference type="GO" id="GO:0004553">
    <property type="term" value="F:hydrolase activity, hydrolyzing O-glycosyl compounds"/>
    <property type="evidence" value="ECO:0007669"/>
    <property type="project" value="InterPro"/>
</dbReference>
<evidence type="ECO:0000313" key="3">
    <source>
        <dbReference type="Proteomes" id="UP000321400"/>
    </source>
</evidence>
<dbReference type="InterPro" id="IPR036881">
    <property type="entry name" value="Glyco_hydro_3_C_sf"/>
</dbReference>
<dbReference type="Proteomes" id="UP000321400">
    <property type="component" value="Unassembled WGS sequence"/>
</dbReference>
<name>A0A511X207_9BACI</name>
<dbReference type="GO" id="GO:0005975">
    <property type="term" value="P:carbohydrate metabolic process"/>
    <property type="evidence" value="ECO:0007669"/>
    <property type="project" value="InterPro"/>
</dbReference>
<keyword evidence="1" id="KW-0378">Hydrolase</keyword>
<evidence type="ECO:0000256" key="1">
    <source>
        <dbReference type="ARBA" id="ARBA00022801"/>
    </source>
</evidence>
<proteinExistence type="predicted"/>
<sequence>MISKIGVPIEGFSAFSRKVAAEGAVLLKNNHQTLPCEWTHRAASYISSCQFDWYKWD</sequence>
<dbReference type="AlphaFoldDB" id="A0A511X207"/>
<accession>A0A511X207</accession>
<comment type="caution">
    <text evidence="2">The sequence shown here is derived from an EMBL/GenBank/DDBJ whole genome shotgun (WGS) entry which is preliminary data.</text>
</comment>
<reference evidence="2 3" key="1">
    <citation type="submission" date="2019-07" db="EMBL/GenBank/DDBJ databases">
        <title>Whole genome shotgun sequence of Halolactibacillus alkaliphilus NBRC 103919.</title>
        <authorList>
            <person name="Hosoyama A."/>
            <person name="Uohara A."/>
            <person name="Ohji S."/>
            <person name="Ichikawa N."/>
        </authorList>
    </citation>
    <scope>NUCLEOTIDE SEQUENCE [LARGE SCALE GENOMIC DNA]</scope>
    <source>
        <strain evidence="2 3">NBRC 103919</strain>
    </source>
</reference>
<protein>
    <submittedName>
        <fullName evidence="2">Uncharacterized protein</fullName>
    </submittedName>
</protein>
<dbReference type="EMBL" id="BJYE01000016">
    <property type="protein sequence ID" value="GEN56986.1"/>
    <property type="molecule type" value="Genomic_DNA"/>
</dbReference>
<dbReference type="Gene3D" id="3.40.50.1700">
    <property type="entry name" value="Glycoside hydrolase family 3 C-terminal domain"/>
    <property type="match status" value="1"/>
</dbReference>
<organism evidence="2 3">
    <name type="scientific">Halolactibacillus alkaliphilus</name>
    <dbReference type="NCBI Taxonomy" id="442899"/>
    <lineage>
        <taxon>Bacteria</taxon>
        <taxon>Bacillati</taxon>
        <taxon>Bacillota</taxon>
        <taxon>Bacilli</taxon>
        <taxon>Bacillales</taxon>
        <taxon>Bacillaceae</taxon>
        <taxon>Halolactibacillus</taxon>
    </lineage>
</organism>
<keyword evidence="3" id="KW-1185">Reference proteome</keyword>
<dbReference type="STRING" id="442899.SAMN05720591_11619"/>
<evidence type="ECO:0000313" key="2">
    <source>
        <dbReference type="EMBL" id="GEN56986.1"/>
    </source>
</evidence>